<keyword evidence="2" id="KW-1185">Reference proteome</keyword>
<dbReference type="Proteomes" id="UP001296776">
    <property type="component" value="Unassembled WGS sequence"/>
</dbReference>
<sequence>MPQIELQQAYLDQGVEHVNFFNGRILTGEDLQDEQTANRREHRQLGTALGAGVVRGLDVSVLTPGGSGSSPVVQVGGGLALNGAGQGLELPTKVQINLLAQQTLEDAANGLFAVCVPPQPGTLLVGTGAYVLLMSPASDYRGQAPKSGLGDGGTGSHCGLRHRVEGVRFRLIKLPVAELLSGLAGLSASDFVEPAAGDTAGWSRLRGALAQLCLGTAETAPHDIDFSPDSPPNGLEYGALGRLPESLLTDCDVPLALIYWTADGIRFIDTWSVRRRPVTPAPAADWPTLLDPRFAAESEAVLLQFADQIADLRNDPAVGAGARVEDYLTHLPAVGYLPTGPNGLGWQSFLGAHAPSSETPVAQGLVRSVLATALPRLAPRVVPRDAPGAADATPYLVYRIDGRTDHVLIVRSGLAEVVARDVHFDNAGCQLPGVHTVQGALDDLCQRLRGCCTLVIAPGGNWRQAIDALAPGQDVSICFEVGHFVLTEPLRFTGFGHVKVCGGGPGTRLTIANRESALIFEDCASVRVSDLSAQAGTASPPQGSGANRQFQSLAGVLSARDCPSVEIERVRLRCASAVGRAASCLYVRHDTAAGGPSDRTRVRGCECLVGSGQVGILAVNADRCQIEDNQVRLDGSPGPGTAPAGQGIVVGGRIAGEVRVRDNDLRDLVQGIHVGVSHRESSRGTPDSIRRVVIAGNAIEVVLDPSVRGERHAIFVGNCLSLSVDENRASLQRIGGANQSIEGLRLFGTFGRRLLVRGNQLDQFNTGILIHSVTLPPTNPELQWVVEDNLLSSAGQAVRVEPTALRSRVRNIGNNVA</sequence>
<dbReference type="Gene3D" id="2.160.20.10">
    <property type="entry name" value="Single-stranded right-handed beta-helix, Pectin lyase-like"/>
    <property type="match status" value="1"/>
</dbReference>
<dbReference type="InterPro" id="IPR012334">
    <property type="entry name" value="Pectin_lyas_fold"/>
</dbReference>
<reference evidence="1" key="2">
    <citation type="journal article" date="2020" name="Microorganisms">
        <title>Osmotic Adaptation and Compatible Solute Biosynthesis of Phototrophic Bacteria as Revealed from Genome Analyses.</title>
        <authorList>
            <person name="Imhoff J.F."/>
            <person name="Rahn T."/>
            <person name="Kunzel S."/>
            <person name="Keller A."/>
            <person name="Neulinger S.C."/>
        </authorList>
    </citation>
    <scope>NUCLEOTIDE SEQUENCE</scope>
    <source>
        <strain evidence="1">DSM 11080</strain>
    </source>
</reference>
<gene>
    <name evidence="1" type="ORF">CKO40_09225</name>
</gene>
<name>A0AAJ0U415_9GAMM</name>
<evidence type="ECO:0000313" key="2">
    <source>
        <dbReference type="Proteomes" id="UP001296776"/>
    </source>
</evidence>
<accession>A0AAJ0U415</accession>
<evidence type="ECO:0000313" key="1">
    <source>
        <dbReference type="EMBL" id="MBK1704713.1"/>
    </source>
</evidence>
<dbReference type="AlphaFoldDB" id="A0AAJ0U415"/>
<dbReference type="InterPro" id="IPR011050">
    <property type="entry name" value="Pectin_lyase_fold/virulence"/>
</dbReference>
<dbReference type="SUPFAM" id="SSF51126">
    <property type="entry name" value="Pectin lyase-like"/>
    <property type="match status" value="1"/>
</dbReference>
<reference evidence="1" key="1">
    <citation type="submission" date="2017-08" db="EMBL/GenBank/DDBJ databases">
        <authorList>
            <person name="Imhoff J.F."/>
            <person name="Rahn T."/>
            <person name="Kuenzel S."/>
            <person name="Neulinger S.C."/>
        </authorList>
    </citation>
    <scope>NUCLEOTIDE SEQUENCE</scope>
    <source>
        <strain evidence="1">DSM 11080</strain>
    </source>
</reference>
<proteinExistence type="predicted"/>
<comment type="caution">
    <text evidence="1">The sequence shown here is derived from an EMBL/GenBank/DDBJ whole genome shotgun (WGS) entry which is preliminary data.</text>
</comment>
<organism evidence="1 2">
    <name type="scientific">Halochromatium glycolicum</name>
    <dbReference type="NCBI Taxonomy" id="85075"/>
    <lineage>
        <taxon>Bacteria</taxon>
        <taxon>Pseudomonadati</taxon>
        <taxon>Pseudomonadota</taxon>
        <taxon>Gammaproteobacteria</taxon>
        <taxon>Chromatiales</taxon>
        <taxon>Chromatiaceae</taxon>
        <taxon>Halochromatium</taxon>
    </lineage>
</organism>
<protein>
    <submittedName>
        <fullName evidence="1">Uncharacterized protein</fullName>
    </submittedName>
</protein>
<dbReference type="EMBL" id="NRSJ01000013">
    <property type="protein sequence ID" value="MBK1704713.1"/>
    <property type="molecule type" value="Genomic_DNA"/>
</dbReference>
<dbReference type="RefSeq" id="WP_200345921.1">
    <property type="nucleotide sequence ID" value="NZ_NRSJ01000013.1"/>
</dbReference>